<comment type="caution">
    <text evidence="1">The sequence shown here is derived from an EMBL/GenBank/DDBJ whole genome shotgun (WGS) entry which is preliminary data.</text>
</comment>
<name>A0A2H0R5W1_9BACT</name>
<proteinExistence type="predicted"/>
<gene>
    <name evidence="1" type="ORF">COV30_01755</name>
</gene>
<dbReference type="AlphaFoldDB" id="A0A2H0R5W1"/>
<dbReference type="EMBL" id="PCXP01000019">
    <property type="protein sequence ID" value="PIR41897.1"/>
    <property type="molecule type" value="Genomic_DNA"/>
</dbReference>
<organism evidence="1 2">
    <name type="scientific">Candidatus Yanofskybacteria bacterium CG10_big_fil_rev_8_21_14_0_10_37_15</name>
    <dbReference type="NCBI Taxonomy" id="1975097"/>
    <lineage>
        <taxon>Bacteria</taxon>
        <taxon>Candidatus Yanofskyibacteriota</taxon>
    </lineage>
</organism>
<reference evidence="1 2" key="1">
    <citation type="submission" date="2017-09" db="EMBL/GenBank/DDBJ databases">
        <title>Depth-based differentiation of microbial function through sediment-hosted aquifers and enrichment of novel symbionts in the deep terrestrial subsurface.</title>
        <authorList>
            <person name="Probst A.J."/>
            <person name="Ladd B."/>
            <person name="Jarett J.K."/>
            <person name="Geller-Mcgrath D.E."/>
            <person name="Sieber C.M."/>
            <person name="Emerson J.B."/>
            <person name="Anantharaman K."/>
            <person name="Thomas B.C."/>
            <person name="Malmstrom R."/>
            <person name="Stieglmeier M."/>
            <person name="Klingl A."/>
            <person name="Woyke T."/>
            <person name="Ryan C.M."/>
            <person name="Banfield J.F."/>
        </authorList>
    </citation>
    <scope>NUCLEOTIDE SEQUENCE [LARGE SCALE GENOMIC DNA]</scope>
    <source>
        <strain evidence="1">CG10_big_fil_rev_8_21_14_0_10_37_15</strain>
    </source>
</reference>
<dbReference type="Proteomes" id="UP000230208">
    <property type="component" value="Unassembled WGS sequence"/>
</dbReference>
<protein>
    <submittedName>
        <fullName evidence="1">Uncharacterized protein</fullName>
    </submittedName>
</protein>
<evidence type="ECO:0000313" key="2">
    <source>
        <dbReference type="Proteomes" id="UP000230208"/>
    </source>
</evidence>
<accession>A0A2H0R5W1</accession>
<evidence type="ECO:0000313" key="1">
    <source>
        <dbReference type="EMBL" id="PIR41897.1"/>
    </source>
</evidence>
<sequence length="109" mass="13010">MSRKRKERRSFAPRSAKEIIGGKNIFFTKHSLERFTKRFEVSSKKSVEEQARFLLENAQEDNFDKVERIRRIIKNGFSEATYLHNGNVRFVLKEIDEDTFLVLTIEKKR</sequence>